<dbReference type="Proteomes" id="UP001597114">
    <property type="component" value="Unassembled WGS sequence"/>
</dbReference>
<dbReference type="EMBL" id="JBHUCO010000005">
    <property type="protein sequence ID" value="MFD1516712.1"/>
    <property type="molecule type" value="Genomic_DNA"/>
</dbReference>
<dbReference type="NCBIfam" id="TIGR01098">
    <property type="entry name" value="3A0109s03R"/>
    <property type="match status" value="1"/>
</dbReference>
<evidence type="ECO:0000256" key="3">
    <source>
        <dbReference type="SAM" id="SignalP"/>
    </source>
</evidence>
<organism evidence="4 5">
    <name type="scientific">Pseudonocardia yunnanensis</name>
    <dbReference type="NCBI Taxonomy" id="58107"/>
    <lineage>
        <taxon>Bacteria</taxon>
        <taxon>Bacillati</taxon>
        <taxon>Actinomycetota</taxon>
        <taxon>Actinomycetes</taxon>
        <taxon>Pseudonocardiales</taxon>
        <taxon>Pseudonocardiaceae</taxon>
        <taxon>Pseudonocardia</taxon>
    </lineage>
</organism>
<evidence type="ECO:0000256" key="1">
    <source>
        <dbReference type="ARBA" id="ARBA00007162"/>
    </source>
</evidence>
<dbReference type="PANTHER" id="PTHR35841:SF1">
    <property type="entry name" value="PHOSPHONATES-BINDING PERIPLASMIC PROTEIN"/>
    <property type="match status" value="1"/>
</dbReference>
<keyword evidence="2 3" id="KW-0732">Signal</keyword>
<comment type="similarity">
    <text evidence="1">Belongs to the phosphate/phosphite/phosphonate binding protein family.</text>
</comment>
<feature type="chain" id="PRO_5046715256" evidence="3">
    <location>
        <begin position="23"/>
        <end position="320"/>
    </location>
</feature>
<evidence type="ECO:0000313" key="4">
    <source>
        <dbReference type="EMBL" id="MFD1516712.1"/>
    </source>
</evidence>
<dbReference type="PROSITE" id="PS51257">
    <property type="entry name" value="PROKAR_LIPOPROTEIN"/>
    <property type="match status" value="1"/>
</dbReference>
<proteinExistence type="inferred from homology"/>
<dbReference type="CDD" id="cd01071">
    <property type="entry name" value="PBP2_PhnD_like"/>
    <property type="match status" value="1"/>
</dbReference>
<evidence type="ECO:0000256" key="2">
    <source>
        <dbReference type="ARBA" id="ARBA00022729"/>
    </source>
</evidence>
<gene>
    <name evidence="4" type="ORF">ACFSJD_04385</name>
</gene>
<accession>A0ABW4EP69</accession>
<dbReference type="Gene3D" id="3.40.190.10">
    <property type="entry name" value="Periplasmic binding protein-like II"/>
    <property type="match status" value="2"/>
</dbReference>
<feature type="signal peptide" evidence="3">
    <location>
        <begin position="1"/>
        <end position="22"/>
    </location>
</feature>
<dbReference type="InterPro" id="IPR005770">
    <property type="entry name" value="PhnD"/>
</dbReference>
<reference evidence="5" key="1">
    <citation type="journal article" date="2019" name="Int. J. Syst. Evol. Microbiol.">
        <title>The Global Catalogue of Microorganisms (GCM) 10K type strain sequencing project: providing services to taxonomists for standard genome sequencing and annotation.</title>
        <authorList>
            <consortium name="The Broad Institute Genomics Platform"/>
            <consortium name="The Broad Institute Genome Sequencing Center for Infectious Disease"/>
            <person name="Wu L."/>
            <person name="Ma J."/>
        </authorList>
    </citation>
    <scope>NUCLEOTIDE SEQUENCE [LARGE SCALE GENOMIC DNA]</scope>
    <source>
        <strain evidence="5">CCM 7043</strain>
    </source>
</reference>
<dbReference type="SUPFAM" id="SSF53850">
    <property type="entry name" value="Periplasmic binding protein-like II"/>
    <property type="match status" value="1"/>
</dbReference>
<dbReference type="RefSeq" id="WP_344725597.1">
    <property type="nucleotide sequence ID" value="NZ_BAAAUS010000034.1"/>
</dbReference>
<comment type="caution">
    <text evidence="4">The sequence shown here is derived from an EMBL/GenBank/DDBJ whole genome shotgun (WGS) entry which is preliminary data.</text>
</comment>
<name>A0ABW4EP69_9PSEU</name>
<sequence>MKRTLRRVLPAVAAAVLFAALAACGESASTAGQGGGGGADPDTLVFAAVPSEQTTTLQQNYQPVLDMLSKVTGKKVEFRQATNYAAVIEAQLSGQVQIAAYGPLSYVIAKSKDAGITAVGAQITAKGAAPGYKSYAITKAGSPIKSLKDFAGKNICFVDPDSTSGYLYPSAELLENGIDPATGVHPIFAGGHDASVLEVASGRCDAGFAEDSMVDTTLIQSGQLKPGQITTLLKSEEIPGSPVAISTTLSPELQKTLTDAFQNKANVDYLQANGFCPPGAKGACTIGDGGGWGFAPVDDSFYNTIRQVCDVTKNKSCTQA</sequence>
<dbReference type="PANTHER" id="PTHR35841">
    <property type="entry name" value="PHOSPHONATES-BINDING PERIPLASMIC PROTEIN"/>
    <property type="match status" value="1"/>
</dbReference>
<evidence type="ECO:0000313" key="5">
    <source>
        <dbReference type="Proteomes" id="UP001597114"/>
    </source>
</evidence>
<keyword evidence="5" id="KW-1185">Reference proteome</keyword>
<protein>
    <submittedName>
        <fullName evidence="4">Phosphate/phosphite/phosphonate ABC transporter substrate-binding protein</fullName>
    </submittedName>
</protein>
<dbReference type="Pfam" id="PF12974">
    <property type="entry name" value="Phosphonate-bd"/>
    <property type="match status" value="1"/>
</dbReference>